<sequence length="209" mass="23747">MLSHTRGLRPSSVLCLRELMPPADCIYRGALATHYYPHPFYKVTYTYHTYKYVTVATSPLLRSAIITIHDPHASRLDHPPTHHHPCILCHLRTPDPPLRPPGWLRCSLRTTVASRARHSPHAAEPRLSTVTCTLPDPADRQTNRARRVREFGSDRGRLARCDCNLHVVAWRGRVLWRLGGGRRVLRWARCAACVASRGRHSATVLTSYD</sequence>
<gene>
    <name evidence="1" type="ORF">GSI_06955</name>
</gene>
<dbReference type="Proteomes" id="UP000230002">
    <property type="component" value="Unassembled WGS sequence"/>
</dbReference>
<name>A0A2G8SAJ9_9APHY</name>
<proteinExistence type="predicted"/>
<accession>A0A2G8SAJ9</accession>
<keyword evidence="2" id="KW-1185">Reference proteome</keyword>
<reference evidence="1 2" key="1">
    <citation type="journal article" date="2015" name="Sci. Rep.">
        <title>Chromosome-level genome map provides insights into diverse defense mechanisms in the medicinal fungus Ganoderma sinense.</title>
        <authorList>
            <person name="Zhu Y."/>
            <person name="Xu J."/>
            <person name="Sun C."/>
            <person name="Zhou S."/>
            <person name="Xu H."/>
            <person name="Nelson D.R."/>
            <person name="Qian J."/>
            <person name="Song J."/>
            <person name="Luo H."/>
            <person name="Xiang L."/>
            <person name="Li Y."/>
            <person name="Xu Z."/>
            <person name="Ji A."/>
            <person name="Wang L."/>
            <person name="Lu S."/>
            <person name="Hayward A."/>
            <person name="Sun W."/>
            <person name="Li X."/>
            <person name="Schwartz D.C."/>
            <person name="Wang Y."/>
            <person name="Chen S."/>
        </authorList>
    </citation>
    <scope>NUCLEOTIDE SEQUENCE [LARGE SCALE GENOMIC DNA]</scope>
    <source>
        <strain evidence="1 2">ZZ0214-1</strain>
    </source>
</reference>
<dbReference type="AlphaFoldDB" id="A0A2G8SAJ9"/>
<protein>
    <submittedName>
        <fullName evidence="1">Uncharacterized protein</fullName>
    </submittedName>
</protein>
<dbReference type="EMBL" id="AYKW01000013">
    <property type="protein sequence ID" value="PIL30787.1"/>
    <property type="molecule type" value="Genomic_DNA"/>
</dbReference>
<evidence type="ECO:0000313" key="2">
    <source>
        <dbReference type="Proteomes" id="UP000230002"/>
    </source>
</evidence>
<comment type="caution">
    <text evidence="1">The sequence shown here is derived from an EMBL/GenBank/DDBJ whole genome shotgun (WGS) entry which is preliminary data.</text>
</comment>
<organism evidence="1 2">
    <name type="scientific">Ganoderma sinense ZZ0214-1</name>
    <dbReference type="NCBI Taxonomy" id="1077348"/>
    <lineage>
        <taxon>Eukaryota</taxon>
        <taxon>Fungi</taxon>
        <taxon>Dikarya</taxon>
        <taxon>Basidiomycota</taxon>
        <taxon>Agaricomycotina</taxon>
        <taxon>Agaricomycetes</taxon>
        <taxon>Polyporales</taxon>
        <taxon>Polyporaceae</taxon>
        <taxon>Ganoderma</taxon>
    </lineage>
</organism>
<evidence type="ECO:0000313" key="1">
    <source>
        <dbReference type="EMBL" id="PIL30787.1"/>
    </source>
</evidence>